<keyword evidence="2" id="KW-0472">Membrane</keyword>
<evidence type="ECO:0000313" key="4">
    <source>
        <dbReference type="Proteomes" id="UP000199558"/>
    </source>
</evidence>
<evidence type="ECO:0000256" key="1">
    <source>
        <dbReference type="SAM" id="MobiDB-lite"/>
    </source>
</evidence>
<protein>
    <recommendedName>
        <fullName evidence="5">Secreted protein</fullName>
    </recommendedName>
</protein>
<dbReference type="AlphaFoldDB" id="A0A1A9BBJ5"/>
<keyword evidence="2" id="KW-1133">Transmembrane helix</keyword>
<name>A0A1A9BBJ5_9ACTN</name>
<dbReference type="RefSeq" id="WP_176710499.1">
    <property type="nucleotide sequence ID" value="NZ_FLRH01000003.1"/>
</dbReference>
<gene>
    <name evidence="3" type="ORF">GA0070622_3279</name>
</gene>
<proteinExistence type="predicted"/>
<evidence type="ECO:0000256" key="2">
    <source>
        <dbReference type="SAM" id="Phobius"/>
    </source>
</evidence>
<accession>A0A1A9BBJ5</accession>
<dbReference type="Proteomes" id="UP000199558">
    <property type="component" value="Unassembled WGS sequence"/>
</dbReference>
<feature type="transmembrane region" description="Helical" evidence="2">
    <location>
        <begin position="12"/>
        <end position="30"/>
    </location>
</feature>
<keyword evidence="2" id="KW-0812">Transmembrane</keyword>
<reference evidence="4" key="1">
    <citation type="submission" date="2016-06" db="EMBL/GenBank/DDBJ databases">
        <authorList>
            <person name="Varghese N."/>
            <person name="Submissions Spin"/>
        </authorList>
    </citation>
    <scope>NUCLEOTIDE SEQUENCE [LARGE SCALE GENOMIC DNA]</scope>
    <source>
        <strain evidence="4">DSM 45794</strain>
    </source>
</reference>
<feature type="region of interest" description="Disordered" evidence="1">
    <location>
        <begin position="178"/>
        <end position="204"/>
    </location>
</feature>
<evidence type="ECO:0008006" key="5">
    <source>
        <dbReference type="Google" id="ProtNLM"/>
    </source>
</evidence>
<dbReference type="STRING" id="946078.GA0070622_3279"/>
<dbReference type="EMBL" id="FLRH01000003">
    <property type="protein sequence ID" value="SBT66262.1"/>
    <property type="molecule type" value="Genomic_DNA"/>
</dbReference>
<organism evidence="3 4">
    <name type="scientific">Micromonospora sediminicola</name>
    <dbReference type="NCBI Taxonomy" id="946078"/>
    <lineage>
        <taxon>Bacteria</taxon>
        <taxon>Bacillati</taxon>
        <taxon>Actinomycetota</taxon>
        <taxon>Actinomycetes</taxon>
        <taxon>Micromonosporales</taxon>
        <taxon>Micromonosporaceae</taxon>
        <taxon>Micromonospora</taxon>
    </lineage>
</organism>
<evidence type="ECO:0000313" key="3">
    <source>
        <dbReference type="EMBL" id="SBT66262.1"/>
    </source>
</evidence>
<keyword evidence="4" id="KW-1185">Reference proteome</keyword>
<sequence length="204" mass="22319">MSVWGNLATQLPALLGVLVGTAGTMLVTSLNERTRWRRSQTVRWDERRLDAYVELTKAVKEIHAVATQMLGEHRPEARRPALDRAEGLARLAEADVRHTLAWEAVLLLGDEATVEAAAEWRHAVRDIESAARGLPRPPSDVPGMIHRADVGRDRFYHAARRSLGVRGGSVAQVRQLLPGSGGAEPVTIARRRPAGRRAADSGQP</sequence>